<feature type="transmembrane region" description="Helical" evidence="10">
    <location>
        <begin position="217"/>
        <end position="238"/>
    </location>
</feature>
<evidence type="ECO:0000256" key="3">
    <source>
        <dbReference type="ARBA" id="ARBA00022448"/>
    </source>
</evidence>
<dbReference type="GO" id="GO:0006605">
    <property type="term" value="P:protein targeting"/>
    <property type="evidence" value="ECO:0007669"/>
    <property type="project" value="UniProtKB-UniRule"/>
</dbReference>
<sequence length="437" mass="48501">MISTIQNIFKVPDLKKKLGFTLFCVAVYRLGAHLPMPGINAQALGLLMEQLKQQGSIFGMYDIFVGGALGRAAILFLGVMPYISSSIIFQLLGSVFPQIEKLQRDQAGRRKITQYTRYLTVGLAAFQAVAIAIFLETQKFTGPAGVMNIVFNPGWPFRLTAMLTLTAGAIFAMWIGEQITDKGIGNGISFIIFIGCLEEYPGYFLRTVQLVLTQGLSVINLVLVIIIMVLIVAAVIIMTQATRRIPVQYPKRIIGRRMYGGQSTFLPLRVNTAGVIPIIFAQSLVVFPGTVAAYVPALKGIIELFRPGFWAYDLLFFSLIVFFTYFYTSIVFNPVELADNMKRYGGFIPGIRPGARTADYVDAVLSKITLPGALFLGFIALVPWYLINLLNVPFYFGGTTLLIIVGVALDTVQQIESQLMMYHYEGFMKKGRIRGRR</sequence>
<comment type="function">
    <text evidence="10">The central subunit of the protein translocation channel SecYEG. Consists of two halves formed by TMs 1-5 and 6-10. These two domains form a lateral gate at the front which open onto the bilayer between TMs 2 and 7, and are clamped together by SecE at the back. The channel is closed by both a pore ring composed of hydrophobic SecY resides and a short helix (helix 2A) on the extracellular side of the membrane which forms a plug. The plug probably moves laterally to allow the channel to open. The ring and the pore may move independently.</text>
</comment>
<dbReference type="AlphaFoldDB" id="A0A0S7YBX7"/>
<feature type="transmembrane region" description="Helical" evidence="10">
    <location>
        <begin position="309"/>
        <end position="332"/>
    </location>
</feature>
<feature type="transmembrane region" description="Helical" evidence="10">
    <location>
        <begin position="275"/>
        <end position="297"/>
    </location>
</feature>
<dbReference type="Proteomes" id="UP000051012">
    <property type="component" value="Unassembled WGS sequence"/>
</dbReference>
<dbReference type="EMBL" id="LJNI01000091">
    <property type="protein sequence ID" value="KPJ72200.1"/>
    <property type="molecule type" value="Genomic_DNA"/>
</dbReference>
<dbReference type="SUPFAM" id="SSF103491">
    <property type="entry name" value="Preprotein translocase SecY subunit"/>
    <property type="match status" value="1"/>
</dbReference>
<feature type="transmembrane region" description="Helical" evidence="10">
    <location>
        <begin position="368"/>
        <end position="387"/>
    </location>
</feature>
<dbReference type="PATRIC" id="fig|1703772.3.peg.166"/>
<evidence type="ECO:0000256" key="8">
    <source>
        <dbReference type="ARBA" id="ARBA00023136"/>
    </source>
</evidence>
<evidence type="ECO:0000256" key="6">
    <source>
        <dbReference type="ARBA" id="ARBA00022989"/>
    </source>
</evidence>
<feature type="transmembrane region" description="Helical" evidence="10">
    <location>
        <begin position="393"/>
        <end position="412"/>
    </location>
</feature>
<evidence type="ECO:0000256" key="10">
    <source>
        <dbReference type="HAMAP-Rule" id="MF_01465"/>
    </source>
</evidence>
<comment type="subcellular location">
    <subcellularLocation>
        <location evidence="10">Cell membrane</location>
        <topology evidence="10">Multi-pass membrane protein</topology>
    </subcellularLocation>
    <subcellularLocation>
        <location evidence="1">Membrane</location>
        <topology evidence="1">Multi-pass membrane protein</topology>
    </subcellularLocation>
</comment>
<feature type="transmembrane region" description="Helical" evidence="10">
    <location>
        <begin position="155"/>
        <end position="175"/>
    </location>
</feature>
<dbReference type="Gene3D" id="1.10.3370.10">
    <property type="entry name" value="SecY subunit domain"/>
    <property type="match status" value="1"/>
</dbReference>
<dbReference type="InterPro" id="IPR026593">
    <property type="entry name" value="SecY"/>
</dbReference>
<dbReference type="InterPro" id="IPR023201">
    <property type="entry name" value="SecY_dom_sf"/>
</dbReference>
<organism evidence="12 13">
    <name type="scientific">candidate division TA06 bacterium DG_78</name>
    <dbReference type="NCBI Taxonomy" id="1703772"/>
    <lineage>
        <taxon>Bacteria</taxon>
        <taxon>Bacteria division TA06</taxon>
    </lineage>
</organism>
<reference evidence="12 13" key="1">
    <citation type="journal article" date="2015" name="Microbiome">
        <title>Genomic resolution of linkages in carbon, nitrogen, and sulfur cycling among widespread estuary sediment bacteria.</title>
        <authorList>
            <person name="Baker B.J."/>
            <person name="Lazar C.S."/>
            <person name="Teske A.P."/>
            <person name="Dick G.J."/>
        </authorList>
    </citation>
    <scope>NUCLEOTIDE SEQUENCE [LARGE SCALE GENOMIC DNA]</scope>
    <source>
        <strain evidence="12">DG_78</strain>
    </source>
</reference>
<feature type="transmembrane region" description="Helical" evidence="10">
    <location>
        <begin position="117"/>
        <end position="135"/>
    </location>
</feature>
<evidence type="ECO:0000256" key="11">
    <source>
        <dbReference type="RuleBase" id="RU004349"/>
    </source>
</evidence>
<dbReference type="Pfam" id="PF00344">
    <property type="entry name" value="SecY"/>
    <property type="match status" value="1"/>
</dbReference>
<evidence type="ECO:0000256" key="5">
    <source>
        <dbReference type="ARBA" id="ARBA00022927"/>
    </source>
</evidence>
<keyword evidence="10" id="KW-1003">Cell membrane</keyword>
<dbReference type="InterPro" id="IPR002208">
    <property type="entry name" value="SecY/SEC61-alpha"/>
</dbReference>
<proteinExistence type="inferred from homology"/>
<keyword evidence="8 10" id="KW-0472">Membrane</keyword>
<feature type="transmembrane region" description="Helical" evidence="10">
    <location>
        <begin position="187"/>
        <end position="205"/>
    </location>
</feature>
<evidence type="ECO:0000256" key="9">
    <source>
        <dbReference type="ARBA" id="ARBA00039733"/>
    </source>
</evidence>
<dbReference type="NCBIfam" id="TIGR00967">
    <property type="entry name" value="3a0501s007"/>
    <property type="match status" value="1"/>
</dbReference>
<comment type="caution">
    <text evidence="10">Lacks conserved residue(s) required for the propagation of feature annotation.</text>
</comment>
<gene>
    <name evidence="10" type="primary">secY</name>
    <name evidence="12" type="ORF">AMJ52_07105</name>
</gene>
<keyword evidence="6 10" id="KW-1133">Transmembrane helix</keyword>
<dbReference type="PRINTS" id="PR00303">
    <property type="entry name" value="SECYTRNLCASE"/>
</dbReference>
<keyword evidence="3 10" id="KW-0813">Transport</keyword>
<evidence type="ECO:0000256" key="1">
    <source>
        <dbReference type="ARBA" id="ARBA00004141"/>
    </source>
</evidence>
<comment type="similarity">
    <text evidence="2 10 11">Belongs to the SecY/SEC61-alpha family.</text>
</comment>
<accession>A0A0S7YBX7</accession>
<dbReference type="PIRSF" id="PIRSF004557">
    <property type="entry name" value="SecY"/>
    <property type="match status" value="1"/>
</dbReference>
<dbReference type="PANTHER" id="PTHR10906">
    <property type="entry name" value="SECY/SEC61-ALPHA FAMILY MEMBER"/>
    <property type="match status" value="1"/>
</dbReference>
<dbReference type="FunFam" id="1.10.3370.10:FF:000001">
    <property type="entry name" value="Preprotein translocase subunit SecY"/>
    <property type="match status" value="1"/>
</dbReference>
<dbReference type="GO" id="GO:0065002">
    <property type="term" value="P:intracellular protein transmembrane transport"/>
    <property type="evidence" value="ECO:0007669"/>
    <property type="project" value="UniProtKB-UniRule"/>
</dbReference>
<dbReference type="GO" id="GO:0043952">
    <property type="term" value="P:protein transport by the Sec complex"/>
    <property type="evidence" value="ECO:0007669"/>
    <property type="project" value="UniProtKB-UniRule"/>
</dbReference>
<keyword evidence="5 10" id="KW-0653">Protein transport</keyword>
<feature type="transmembrane region" description="Helical" evidence="10">
    <location>
        <begin position="69"/>
        <end position="96"/>
    </location>
</feature>
<comment type="subunit">
    <text evidence="10">Component of the Sec protein translocase complex. Heterotrimer consisting of SecY, SecE and SecG subunits. The heterotrimers can form oligomers, although 1 heterotrimer is thought to be able to translocate proteins. Interacts with the ribosome. Interacts with SecDF, and other proteins may be involved. Interacts with SecA.</text>
</comment>
<keyword evidence="4 10" id="KW-0812">Transmembrane</keyword>
<name>A0A0S7YBX7_UNCT6</name>
<dbReference type="GO" id="GO:0005886">
    <property type="term" value="C:plasma membrane"/>
    <property type="evidence" value="ECO:0007669"/>
    <property type="project" value="UniProtKB-SubCell"/>
</dbReference>
<keyword evidence="7 10" id="KW-0811">Translocation</keyword>
<evidence type="ECO:0000256" key="4">
    <source>
        <dbReference type="ARBA" id="ARBA00022692"/>
    </source>
</evidence>
<protein>
    <recommendedName>
        <fullName evidence="9 10">Protein translocase subunit SecY</fullName>
    </recommendedName>
</protein>
<comment type="caution">
    <text evidence="12">The sequence shown here is derived from an EMBL/GenBank/DDBJ whole genome shotgun (WGS) entry which is preliminary data.</text>
</comment>
<evidence type="ECO:0000313" key="13">
    <source>
        <dbReference type="Proteomes" id="UP000051012"/>
    </source>
</evidence>
<dbReference type="HAMAP" id="MF_01465">
    <property type="entry name" value="SecY"/>
    <property type="match status" value="1"/>
</dbReference>
<evidence type="ECO:0000313" key="12">
    <source>
        <dbReference type="EMBL" id="KPJ72200.1"/>
    </source>
</evidence>
<evidence type="ECO:0000256" key="7">
    <source>
        <dbReference type="ARBA" id="ARBA00023010"/>
    </source>
</evidence>
<evidence type="ECO:0000256" key="2">
    <source>
        <dbReference type="ARBA" id="ARBA00005751"/>
    </source>
</evidence>